<dbReference type="Gramene" id="RZC70254">
    <property type="protein sequence ID" value="RZC70254"/>
    <property type="gene ID" value="C5167_033389"/>
</dbReference>
<dbReference type="Proteomes" id="UP000316621">
    <property type="component" value="Chromosome 7"/>
</dbReference>
<keyword evidence="2" id="KW-1185">Reference proteome</keyword>
<reference evidence="1 2" key="1">
    <citation type="journal article" date="2018" name="Science">
        <title>The opium poppy genome and morphinan production.</title>
        <authorList>
            <person name="Guo L."/>
            <person name="Winzer T."/>
            <person name="Yang X."/>
            <person name="Li Y."/>
            <person name="Ning Z."/>
            <person name="He Z."/>
            <person name="Teodor R."/>
            <person name="Lu Y."/>
            <person name="Bowser T.A."/>
            <person name="Graham I.A."/>
            <person name="Ye K."/>
        </authorList>
    </citation>
    <scope>NUCLEOTIDE SEQUENCE [LARGE SCALE GENOMIC DNA]</scope>
    <source>
        <strain evidence="2">cv. HN1</strain>
        <tissue evidence="1">Leaves</tissue>
    </source>
</reference>
<evidence type="ECO:0000313" key="1">
    <source>
        <dbReference type="EMBL" id="RZC70254.1"/>
    </source>
</evidence>
<evidence type="ECO:0000313" key="2">
    <source>
        <dbReference type="Proteomes" id="UP000316621"/>
    </source>
</evidence>
<dbReference type="PANTHER" id="PTHR37383">
    <property type="entry name" value="OS01G0694200 PROTEIN"/>
    <property type="match status" value="1"/>
</dbReference>
<dbReference type="STRING" id="3469.A0A4Y7KA49"/>
<dbReference type="AlphaFoldDB" id="A0A4Y7KA49"/>
<name>A0A4Y7KA49_PAPSO</name>
<dbReference type="OMA" id="ETERMNV"/>
<organism evidence="1 2">
    <name type="scientific">Papaver somniferum</name>
    <name type="common">Opium poppy</name>
    <dbReference type="NCBI Taxonomy" id="3469"/>
    <lineage>
        <taxon>Eukaryota</taxon>
        <taxon>Viridiplantae</taxon>
        <taxon>Streptophyta</taxon>
        <taxon>Embryophyta</taxon>
        <taxon>Tracheophyta</taxon>
        <taxon>Spermatophyta</taxon>
        <taxon>Magnoliopsida</taxon>
        <taxon>Ranunculales</taxon>
        <taxon>Papaveraceae</taxon>
        <taxon>Papaveroideae</taxon>
        <taxon>Papaver</taxon>
    </lineage>
</organism>
<gene>
    <name evidence="1" type="ORF">C5167_033389</name>
</gene>
<proteinExistence type="predicted"/>
<sequence length="539" mass="59071">MVTYQASKLNLSSSHSSKEVFVASLLYEPFSQSLALMHSDSSILLFPAFSPFSPSSSDSSNTEKTLIPPSCSSSCFLRLQSNPNSTEGRTVFIVASPHNGGSRVLLRLWVLQKNQVFAKAQVNCSQSDLKLDNSKLGLVIDLTHGFSVKLVGSVNFFALHSVSAKKIWVFGAKVVDDESVKLMKCAVIDCCLPISSNTISLGFLILGEDNGVRVFPLRTLVKARVKKPRDSGRRREENCENGLDSDAFSKVQGMNIPNGPIRYANGSNESCSSTVASSKSVVGCHGVKSTALKGTIEIASNGYTGKIAENSFSVKHRILKLKQDSGLGGSFFVNFKGVEMQSQILVTVLKAVSVQALSHKRLLILDSVGDLHLLSMYGTSPGPETTGQMRRLGHAMKTQMLFVLPDFSTRMHNFWMSDGPHTIHMMSISEMGIHVNDTDKHEIGEKLMQISAVEAIFSSERIQNVIPLSGKAILVLGQDGHCWLLLFDYFGAVYPKYWAQVVLVSSCRYGLMNTELERRCNHLVLLQPSVYNITGECDQ</sequence>
<protein>
    <submittedName>
        <fullName evidence="1">Uncharacterized protein</fullName>
    </submittedName>
</protein>
<dbReference type="PANTHER" id="PTHR37383:SF1">
    <property type="entry name" value="OS01G0694200 PROTEIN"/>
    <property type="match status" value="1"/>
</dbReference>
<dbReference type="EMBL" id="CM010721">
    <property type="protein sequence ID" value="RZC70254.1"/>
    <property type="molecule type" value="Genomic_DNA"/>
</dbReference>
<accession>A0A4Y7KA49</accession>